<evidence type="ECO:0000256" key="4">
    <source>
        <dbReference type="ARBA" id="ARBA00023239"/>
    </source>
</evidence>
<dbReference type="PANTHER" id="PTHR30246">
    <property type="entry name" value="2-KETO-3-DEOXY-6-PHOSPHOGLUCONATE ALDOLASE"/>
    <property type="match status" value="1"/>
</dbReference>
<dbReference type="EC" id="4.1.2.14" evidence="6"/>
<keyword evidence="7" id="KW-1185">Reference proteome</keyword>
<dbReference type="Gene3D" id="3.20.20.70">
    <property type="entry name" value="Aldolase class I"/>
    <property type="match status" value="1"/>
</dbReference>
<dbReference type="InterPro" id="IPR000887">
    <property type="entry name" value="Aldlse_KDPG_KHG"/>
</dbReference>
<evidence type="ECO:0000313" key="6">
    <source>
        <dbReference type="EMBL" id="NYE75131.1"/>
    </source>
</evidence>
<dbReference type="AlphaFoldDB" id="A0A7Y9IDU9"/>
<comment type="similarity">
    <text evidence="2">Belongs to the KHG/KDPG aldolase family.</text>
</comment>
<proteinExistence type="inferred from homology"/>
<gene>
    <name evidence="6" type="ORF">BKA15_006460</name>
</gene>
<sequence>MTSGSAAVRAAVIDSAVIGIVRTGDADDAIVKSRQIWDAGVGVVEVALTTPGGLRAIETLAAEAGDGRIMGAGTVLDAATARAAVLAGAQLLVTPTLAPDVIEVGLRYDVLTAIGCATPTEMLQAKSLGADLIKVFPASRWSPGSLKDVLAALPQLDCVPTGGIAPDTAADWIAAGAVAVGLGSALTKGPDPAASVAELLAAIRTVRNS</sequence>
<evidence type="ECO:0000256" key="5">
    <source>
        <dbReference type="ARBA" id="ARBA00023277"/>
    </source>
</evidence>
<accession>A0A7Y9IDU9</accession>
<dbReference type="EC" id="4.1.3.42" evidence="6"/>
<reference evidence="6 7" key="1">
    <citation type="submission" date="2020-07" db="EMBL/GenBank/DDBJ databases">
        <title>Sequencing the genomes of 1000 actinobacteria strains.</title>
        <authorList>
            <person name="Klenk H.-P."/>
        </authorList>
    </citation>
    <scope>NUCLEOTIDE SEQUENCE [LARGE SCALE GENOMIC DNA]</scope>
    <source>
        <strain evidence="6 7">DSM 22083</strain>
    </source>
</reference>
<dbReference type="RefSeq" id="WP_179757689.1">
    <property type="nucleotide sequence ID" value="NZ_JACCBU010000001.1"/>
</dbReference>
<dbReference type="Proteomes" id="UP000569914">
    <property type="component" value="Unassembled WGS sequence"/>
</dbReference>
<dbReference type="EMBL" id="JACCBU010000001">
    <property type="protein sequence ID" value="NYE75131.1"/>
    <property type="molecule type" value="Genomic_DNA"/>
</dbReference>
<evidence type="ECO:0000313" key="7">
    <source>
        <dbReference type="Proteomes" id="UP000569914"/>
    </source>
</evidence>
<name>A0A7Y9IDU9_9ACTN</name>
<protein>
    <submittedName>
        <fullName evidence="6">2-dehydro-3-deoxyphosphogluconate aldolase/(4S)-4-hydroxy-2-oxoglutarate aldolase</fullName>
        <ecNumber evidence="6">4.1.2.14</ecNumber>
        <ecNumber evidence="6">4.1.3.42</ecNumber>
    </submittedName>
</protein>
<evidence type="ECO:0000256" key="2">
    <source>
        <dbReference type="ARBA" id="ARBA00006906"/>
    </source>
</evidence>
<comment type="pathway">
    <text evidence="1">Carbohydrate acid metabolism.</text>
</comment>
<dbReference type="Pfam" id="PF01081">
    <property type="entry name" value="Aldolase"/>
    <property type="match status" value="1"/>
</dbReference>
<dbReference type="CDD" id="cd00452">
    <property type="entry name" value="KDPG_aldolase"/>
    <property type="match status" value="1"/>
</dbReference>
<keyword evidence="4 6" id="KW-0456">Lyase</keyword>
<comment type="caution">
    <text evidence="6">The sequence shown here is derived from an EMBL/GenBank/DDBJ whole genome shotgun (WGS) entry which is preliminary data.</text>
</comment>
<organism evidence="6 7">
    <name type="scientific">Microlunatus parietis</name>
    <dbReference type="NCBI Taxonomy" id="682979"/>
    <lineage>
        <taxon>Bacteria</taxon>
        <taxon>Bacillati</taxon>
        <taxon>Actinomycetota</taxon>
        <taxon>Actinomycetes</taxon>
        <taxon>Propionibacteriales</taxon>
        <taxon>Propionibacteriaceae</taxon>
        <taxon>Microlunatus</taxon>
    </lineage>
</organism>
<comment type="subunit">
    <text evidence="3">Homotrimer.</text>
</comment>
<dbReference type="GO" id="GO:0106009">
    <property type="term" value="F:(4S)-4-hydroxy-2-oxoglutarate aldolase activity"/>
    <property type="evidence" value="ECO:0007669"/>
    <property type="project" value="UniProtKB-EC"/>
</dbReference>
<evidence type="ECO:0000256" key="1">
    <source>
        <dbReference type="ARBA" id="ARBA00004761"/>
    </source>
</evidence>
<keyword evidence="5" id="KW-0119">Carbohydrate metabolism</keyword>
<evidence type="ECO:0000256" key="3">
    <source>
        <dbReference type="ARBA" id="ARBA00011233"/>
    </source>
</evidence>
<dbReference type="GO" id="GO:0008675">
    <property type="term" value="F:2-dehydro-3-deoxy-phosphogluconate aldolase activity"/>
    <property type="evidence" value="ECO:0007669"/>
    <property type="project" value="UniProtKB-EC"/>
</dbReference>
<dbReference type="SUPFAM" id="SSF51569">
    <property type="entry name" value="Aldolase"/>
    <property type="match status" value="1"/>
</dbReference>
<dbReference type="InterPro" id="IPR013785">
    <property type="entry name" value="Aldolase_TIM"/>
</dbReference>
<dbReference type="PANTHER" id="PTHR30246:SF1">
    <property type="entry name" value="2-DEHYDRO-3-DEOXY-6-PHOSPHOGALACTONATE ALDOLASE-RELATED"/>
    <property type="match status" value="1"/>
</dbReference>